<evidence type="ECO:0000313" key="2">
    <source>
        <dbReference type="EMBL" id="TNN88083.1"/>
    </source>
</evidence>
<keyword evidence="2" id="KW-0176">Collagen</keyword>
<accession>A0A4Z2JE89</accession>
<dbReference type="EMBL" id="SRLO01000007">
    <property type="protein sequence ID" value="TNN88083.1"/>
    <property type="molecule type" value="Genomic_DNA"/>
</dbReference>
<name>A0A4Z2JE89_9TELE</name>
<proteinExistence type="predicted"/>
<comment type="caution">
    <text evidence="2">The sequence shown here is derived from an EMBL/GenBank/DDBJ whole genome shotgun (WGS) entry which is preliminary data.</text>
</comment>
<protein>
    <submittedName>
        <fullName evidence="2">Collagen alpha-2(VIII) chain</fullName>
    </submittedName>
</protein>
<dbReference type="OrthoDB" id="8961257at2759"/>
<dbReference type="Proteomes" id="UP000314294">
    <property type="component" value="Unassembled WGS sequence"/>
</dbReference>
<sequence>MLLAPACVLLMLGARALAGGYPPVAHMKYMQPMMKGPIGPPFREGKGHYVDPPRTDLITKATGLLALCGQSKESLKCASRCPAGPTAFGSFSVEA</sequence>
<evidence type="ECO:0000256" key="1">
    <source>
        <dbReference type="SAM" id="SignalP"/>
    </source>
</evidence>
<organism evidence="2 3">
    <name type="scientific">Liparis tanakae</name>
    <name type="common">Tanaka's snailfish</name>
    <dbReference type="NCBI Taxonomy" id="230148"/>
    <lineage>
        <taxon>Eukaryota</taxon>
        <taxon>Metazoa</taxon>
        <taxon>Chordata</taxon>
        <taxon>Craniata</taxon>
        <taxon>Vertebrata</taxon>
        <taxon>Euteleostomi</taxon>
        <taxon>Actinopterygii</taxon>
        <taxon>Neopterygii</taxon>
        <taxon>Teleostei</taxon>
        <taxon>Neoteleostei</taxon>
        <taxon>Acanthomorphata</taxon>
        <taxon>Eupercaria</taxon>
        <taxon>Perciformes</taxon>
        <taxon>Cottioidei</taxon>
        <taxon>Cottales</taxon>
        <taxon>Liparidae</taxon>
        <taxon>Liparis</taxon>
    </lineage>
</organism>
<evidence type="ECO:0000313" key="3">
    <source>
        <dbReference type="Proteomes" id="UP000314294"/>
    </source>
</evidence>
<dbReference type="GO" id="GO:0005581">
    <property type="term" value="C:collagen trimer"/>
    <property type="evidence" value="ECO:0007669"/>
    <property type="project" value="UniProtKB-KW"/>
</dbReference>
<keyword evidence="3" id="KW-1185">Reference proteome</keyword>
<gene>
    <name evidence="2" type="primary">COL8A2</name>
    <name evidence="2" type="ORF">EYF80_001664</name>
</gene>
<feature type="chain" id="PRO_5021290460" evidence="1">
    <location>
        <begin position="19"/>
        <end position="95"/>
    </location>
</feature>
<keyword evidence="1" id="KW-0732">Signal</keyword>
<feature type="signal peptide" evidence="1">
    <location>
        <begin position="1"/>
        <end position="18"/>
    </location>
</feature>
<dbReference type="AlphaFoldDB" id="A0A4Z2JE89"/>
<reference evidence="2 3" key="1">
    <citation type="submission" date="2019-03" db="EMBL/GenBank/DDBJ databases">
        <title>First draft genome of Liparis tanakae, snailfish: a comprehensive survey of snailfish specific genes.</title>
        <authorList>
            <person name="Kim W."/>
            <person name="Song I."/>
            <person name="Jeong J.-H."/>
            <person name="Kim D."/>
            <person name="Kim S."/>
            <person name="Ryu S."/>
            <person name="Song J.Y."/>
            <person name="Lee S.K."/>
        </authorList>
    </citation>
    <scope>NUCLEOTIDE SEQUENCE [LARGE SCALE GENOMIC DNA]</scope>
    <source>
        <tissue evidence="2">Muscle</tissue>
    </source>
</reference>